<name>A0A380IEC1_STRAI</name>
<proteinExistence type="predicted"/>
<protein>
    <submittedName>
        <fullName evidence="1">Transporter, truncation</fullName>
    </submittedName>
</protein>
<dbReference type="Proteomes" id="UP000255213">
    <property type="component" value="Unassembled WGS sequence"/>
</dbReference>
<reference evidence="1 2" key="1">
    <citation type="submission" date="2018-06" db="EMBL/GenBank/DDBJ databases">
        <authorList>
            <consortium name="Pathogen Informatics"/>
            <person name="Doyle S."/>
        </authorList>
    </citation>
    <scope>NUCLEOTIDE SEQUENCE [LARGE SCALE GENOMIC DNA]</scope>
    <source>
        <strain evidence="1 2">NCTC12957</strain>
    </source>
</reference>
<accession>A0A380IEC1</accession>
<sequence>MFKKYACTMQHDQSDCAAAVVSTVLIAYKRNYLS</sequence>
<gene>
    <name evidence="1" type="primary">Transporter-truncation</name>
    <name evidence="1" type="ORF">NCTC12957_00826</name>
</gene>
<evidence type="ECO:0000313" key="1">
    <source>
        <dbReference type="EMBL" id="SUN06804.1"/>
    </source>
</evidence>
<dbReference type="AlphaFoldDB" id="A0A380IEC1"/>
<dbReference type="EMBL" id="UHEN01000001">
    <property type="protein sequence ID" value="SUN06804.1"/>
    <property type="molecule type" value="Genomic_DNA"/>
</dbReference>
<evidence type="ECO:0000313" key="2">
    <source>
        <dbReference type="Proteomes" id="UP000255213"/>
    </source>
</evidence>
<organism evidence="1 2">
    <name type="scientific">Streptococcus acidominimus</name>
    <dbReference type="NCBI Taxonomy" id="1326"/>
    <lineage>
        <taxon>Bacteria</taxon>
        <taxon>Bacillati</taxon>
        <taxon>Bacillota</taxon>
        <taxon>Bacilli</taxon>
        <taxon>Lactobacillales</taxon>
        <taxon>Streptococcaceae</taxon>
        <taxon>Streptococcus</taxon>
    </lineage>
</organism>